<dbReference type="PANTHER" id="PTHR33054:SF9">
    <property type="entry name" value="CCHC-TYPE DOMAIN-CONTAINING PROTEIN"/>
    <property type="match status" value="1"/>
</dbReference>
<keyword evidence="3" id="KW-1185">Reference proteome</keyword>
<dbReference type="InterPro" id="IPR056648">
    <property type="entry name" value="DUF7746"/>
</dbReference>
<organism evidence="2 3">
    <name type="scientific">Lithocarpus litseifolius</name>
    <dbReference type="NCBI Taxonomy" id="425828"/>
    <lineage>
        <taxon>Eukaryota</taxon>
        <taxon>Viridiplantae</taxon>
        <taxon>Streptophyta</taxon>
        <taxon>Embryophyta</taxon>
        <taxon>Tracheophyta</taxon>
        <taxon>Spermatophyta</taxon>
        <taxon>Magnoliopsida</taxon>
        <taxon>eudicotyledons</taxon>
        <taxon>Gunneridae</taxon>
        <taxon>Pentapetalae</taxon>
        <taxon>rosids</taxon>
        <taxon>fabids</taxon>
        <taxon>Fagales</taxon>
        <taxon>Fagaceae</taxon>
        <taxon>Lithocarpus</taxon>
    </lineage>
</organism>
<evidence type="ECO:0000259" key="1">
    <source>
        <dbReference type="Pfam" id="PF24925"/>
    </source>
</evidence>
<name>A0AAW2D132_9ROSI</name>
<proteinExistence type="predicted"/>
<sequence length="280" mass="32069">MDYQKSKDFLEAIPCLLQKNWYSRPTPPDMQFEERIFQSQFSVSTDKLYEWNIDGLSEQEIINKMGLMSMVAITCMNNHNLDHPEIVELLSTGFSGTLRGWWDSYLTEDSRGSIKHAVKKNDDGFLIFDEKRNSGIPDGVNTLVYTILKHFVGTLTNVSSQVSDYLNNLRCPTMSDYRWYQAVFLSIVMLRKDCKKLYWKEKFIDGLPPIFAHKLQFTSGFLGALGASMSYEKHCLDNLMDHHLTQQLPMSPLVGDKICSDPLNGELNDNKSIDCSVYAS</sequence>
<evidence type="ECO:0000313" key="3">
    <source>
        <dbReference type="Proteomes" id="UP001459277"/>
    </source>
</evidence>
<evidence type="ECO:0000313" key="2">
    <source>
        <dbReference type="EMBL" id="KAL0004267.1"/>
    </source>
</evidence>
<dbReference type="AlphaFoldDB" id="A0AAW2D132"/>
<dbReference type="Proteomes" id="UP001459277">
    <property type="component" value="Unassembled WGS sequence"/>
</dbReference>
<accession>A0AAW2D132</accession>
<dbReference type="EMBL" id="JAZDWU010000004">
    <property type="protein sequence ID" value="KAL0004267.1"/>
    <property type="molecule type" value="Genomic_DNA"/>
</dbReference>
<comment type="caution">
    <text evidence="2">The sequence shown here is derived from an EMBL/GenBank/DDBJ whole genome shotgun (WGS) entry which is preliminary data.</text>
</comment>
<dbReference type="Pfam" id="PF24925">
    <property type="entry name" value="DUF7746"/>
    <property type="match status" value="1"/>
</dbReference>
<dbReference type="PANTHER" id="PTHR33054">
    <property type="entry name" value="CCHC-TYPE DOMAIN-CONTAINING PROTEIN"/>
    <property type="match status" value="1"/>
</dbReference>
<reference evidence="2 3" key="1">
    <citation type="submission" date="2024-01" db="EMBL/GenBank/DDBJ databases">
        <title>A telomere-to-telomere, gap-free genome of sweet tea (Lithocarpus litseifolius).</title>
        <authorList>
            <person name="Zhou J."/>
        </authorList>
    </citation>
    <scope>NUCLEOTIDE SEQUENCE [LARGE SCALE GENOMIC DNA]</scope>
    <source>
        <strain evidence="2">Zhou-2022a</strain>
        <tissue evidence="2">Leaf</tissue>
    </source>
</reference>
<protein>
    <recommendedName>
        <fullName evidence="1">DUF7746 domain-containing protein</fullName>
    </recommendedName>
</protein>
<feature type="domain" description="DUF7746" evidence="1">
    <location>
        <begin position="44"/>
        <end position="119"/>
    </location>
</feature>
<gene>
    <name evidence="2" type="ORF">SO802_011828</name>
</gene>